<evidence type="ECO:0000256" key="6">
    <source>
        <dbReference type="ARBA" id="ARBA00023163"/>
    </source>
</evidence>
<dbReference type="PIRSF" id="PIRSF002599">
    <property type="entry name" value="Cold_shock_A"/>
    <property type="match status" value="1"/>
</dbReference>
<evidence type="ECO:0000256" key="1">
    <source>
        <dbReference type="ARBA" id="ARBA00004496"/>
    </source>
</evidence>
<dbReference type="RefSeq" id="WP_063690549.1">
    <property type="nucleotide sequence ID" value="NZ_LVEM01000003.1"/>
</dbReference>
<dbReference type="PROSITE" id="PS00352">
    <property type="entry name" value="CSD_1"/>
    <property type="match status" value="1"/>
</dbReference>
<dbReference type="InterPro" id="IPR012340">
    <property type="entry name" value="NA-bd_OB-fold"/>
</dbReference>
<dbReference type="EMBL" id="VITK01000012">
    <property type="protein sequence ID" value="TWA92042.1"/>
    <property type="molecule type" value="Genomic_DNA"/>
</dbReference>
<dbReference type="Pfam" id="PF00313">
    <property type="entry name" value="CSD"/>
    <property type="match status" value="1"/>
</dbReference>
<dbReference type="AlphaFoldDB" id="A0A560D4K6"/>
<accession>A0A560D4K6</accession>
<keyword evidence="5" id="KW-0010">Activator</keyword>
<dbReference type="InterPro" id="IPR012156">
    <property type="entry name" value="Cold_shock_CspA"/>
</dbReference>
<evidence type="ECO:0000256" key="2">
    <source>
        <dbReference type="ARBA" id="ARBA00022490"/>
    </source>
</evidence>
<dbReference type="GO" id="GO:0005829">
    <property type="term" value="C:cytosol"/>
    <property type="evidence" value="ECO:0007669"/>
    <property type="project" value="UniProtKB-ARBA"/>
</dbReference>
<dbReference type="STRING" id="1803665.GCA_001641335_05546"/>
<dbReference type="InterPro" id="IPR011129">
    <property type="entry name" value="CSD"/>
</dbReference>
<evidence type="ECO:0000256" key="7">
    <source>
        <dbReference type="RuleBase" id="RU000408"/>
    </source>
</evidence>
<dbReference type="GO" id="GO:0003677">
    <property type="term" value="F:DNA binding"/>
    <property type="evidence" value="ECO:0007669"/>
    <property type="project" value="UniProtKB-KW"/>
</dbReference>
<evidence type="ECO:0000256" key="3">
    <source>
        <dbReference type="ARBA" id="ARBA00023015"/>
    </source>
</evidence>
<gene>
    <name evidence="9" type="ORF">FBZ96_11248</name>
</gene>
<keyword evidence="4 9" id="KW-0238">DNA-binding</keyword>
<dbReference type="Gene3D" id="2.40.50.140">
    <property type="entry name" value="Nucleic acid-binding proteins"/>
    <property type="match status" value="1"/>
</dbReference>
<evidence type="ECO:0000256" key="5">
    <source>
        <dbReference type="ARBA" id="ARBA00023159"/>
    </source>
</evidence>
<comment type="caution">
    <text evidence="9">The sequence shown here is derived from an EMBL/GenBank/DDBJ whole genome shotgun (WGS) entry which is preliminary data.</text>
</comment>
<keyword evidence="6" id="KW-0804">Transcription</keyword>
<organism evidence="9 10">
    <name type="scientific">Bradyrhizobium stylosanthis</name>
    <dbReference type="NCBI Taxonomy" id="1803665"/>
    <lineage>
        <taxon>Bacteria</taxon>
        <taxon>Pseudomonadati</taxon>
        <taxon>Pseudomonadota</taxon>
        <taxon>Alphaproteobacteria</taxon>
        <taxon>Hyphomicrobiales</taxon>
        <taxon>Nitrobacteraceae</taxon>
        <taxon>Bradyrhizobium</taxon>
    </lineage>
</organism>
<dbReference type="CDD" id="cd04458">
    <property type="entry name" value="CSP_CDS"/>
    <property type="match status" value="1"/>
</dbReference>
<dbReference type="InterPro" id="IPR002059">
    <property type="entry name" value="CSP_DNA-bd"/>
</dbReference>
<keyword evidence="2" id="KW-0963">Cytoplasm</keyword>
<keyword evidence="3" id="KW-0805">Transcription regulation</keyword>
<feature type="domain" description="CSD" evidence="8">
    <location>
        <begin position="1"/>
        <end position="59"/>
    </location>
</feature>
<keyword evidence="10" id="KW-1185">Reference proteome</keyword>
<comment type="subcellular location">
    <subcellularLocation>
        <location evidence="1 7">Cytoplasm</location>
    </subcellularLocation>
</comment>
<reference evidence="9 10" key="1">
    <citation type="submission" date="2019-06" db="EMBL/GenBank/DDBJ databases">
        <title>Genomic Encyclopedia of Type Strains, Phase IV (KMG-V): Genome sequencing to study the core and pangenomes of soil and plant-associated prokaryotes.</title>
        <authorList>
            <person name="Whitman W."/>
        </authorList>
    </citation>
    <scope>NUCLEOTIDE SEQUENCE [LARGE SCALE GENOMIC DNA]</scope>
    <source>
        <strain evidence="9 10">BR 510</strain>
    </source>
</reference>
<proteinExistence type="predicted"/>
<dbReference type="PANTHER" id="PTHR46565:SF20">
    <property type="entry name" value="COLD SHOCK DOMAIN-CONTAINING PROTEIN 4"/>
    <property type="match status" value="1"/>
</dbReference>
<sequence length="59" mass="6513">MAMGIVQWFNSSKGYGFIRPEDGRADVFVHLSAVAKAGYTALKEGARVSYELKEGRLPH</sequence>
<dbReference type="SUPFAM" id="SSF50249">
    <property type="entry name" value="Nucleic acid-binding proteins"/>
    <property type="match status" value="1"/>
</dbReference>
<protein>
    <submittedName>
        <fullName evidence="9">Putative cold-shock DNA-binding protein</fullName>
    </submittedName>
</protein>
<evidence type="ECO:0000259" key="8">
    <source>
        <dbReference type="PROSITE" id="PS51857"/>
    </source>
</evidence>
<dbReference type="PANTHER" id="PTHR46565">
    <property type="entry name" value="COLD SHOCK DOMAIN PROTEIN 2"/>
    <property type="match status" value="1"/>
</dbReference>
<dbReference type="PROSITE" id="PS51857">
    <property type="entry name" value="CSD_2"/>
    <property type="match status" value="1"/>
</dbReference>
<name>A0A560D4K6_9BRAD</name>
<dbReference type="SMART" id="SM00357">
    <property type="entry name" value="CSP"/>
    <property type="match status" value="1"/>
</dbReference>
<evidence type="ECO:0000313" key="9">
    <source>
        <dbReference type="EMBL" id="TWA92042.1"/>
    </source>
</evidence>
<evidence type="ECO:0000313" key="10">
    <source>
        <dbReference type="Proteomes" id="UP000319949"/>
    </source>
</evidence>
<dbReference type="Proteomes" id="UP000319949">
    <property type="component" value="Unassembled WGS sequence"/>
</dbReference>
<dbReference type="PRINTS" id="PR00050">
    <property type="entry name" value="COLDSHOCK"/>
</dbReference>
<dbReference type="InterPro" id="IPR019844">
    <property type="entry name" value="CSD_CS"/>
</dbReference>
<evidence type="ECO:0000256" key="4">
    <source>
        <dbReference type="ARBA" id="ARBA00023125"/>
    </source>
</evidence>